<dbReference type="AlphaFoldDB" id="A0A4R7HWL0"/>
<dbReference type="GO" id="GO:0016301">
    <property type="term" value="F:kinase activity"/>
    <property type="evidence" value="ECO:0007669"/>
    <property type="project" value="UniProtKB-KW"/>
</dbReference>
<evidence type="ECO:0000313" key="3">
    <source>
        <dbReference type="Proteomes" id="UP000294558"/>
    </source>
</evidence>
<gene>
    <name evidence="2" type="ORF">BDK89_0493</name>
</gene>
<dbReference type="PANTHER" id="PTHR18964">
    <property type="entry name" value="ROK (REPRESSOR, ORF, KINASE) FAMILY"/>
    <property type="match status" value="1"/>
</dbReference>
<keyword evidence="2" id="KW-0808">Transferase</keyword>
<comment type="caution">
    <text evidence="2">The sequence shown here is derived from an EMBL/GenBank/DDBJ whole genome shotgun (WGS) entry which is preliminary data.</text>
</comment>
<accession>A0A4R7HWL0</accession>
<keyword evidence="2" id="KW-0418">Kinase</keyword>
<comment type="similarity">
    <text evidence="1">Belongs to the ROK (NagC/XylR) family.</text>
</comment>
<sequence>MRIGIDIGGTKIEAVAIDDDFDVLATFRAPVRPGPNGVTAGAIEASEAVARAAGGEIESVGIGVPGAIRRGVVRNARNLCIESLDLETAVQQAIGVEVRVANDVNAAAVGAWGLRGASSKAFAYLNLGTGLAAGLVVDGRVWEGARGLAGEIGYVSADPHGPGHVDGLAGSLEGYASGSGVVAQWGVEGATAVDVFRAAAAGNTRAIAIRDGVYFGAASAVRVLALTFDPDTVVVGGGLTLLGRPLSDGMAKHFAAWSEASPLIASLELDAITSLLADERPVHAIGAAIMGERHG</sequence>
<keyword evidence="3" id="KW-1185">Reference proteome</keyword>
<reference evidence="2 3" key="1">
    <citation type="submission" date="2019-03" db="EMBL/GenBank/DDBJ databases">
        <title>Sequencing the genomes of 1000 actinobacteria strains.</title>
        <authorList>
            <person name="Klenk H.-P."/>
        </authorList>
    </citation>
    <scope>NUCLEOTIDE SEQUENCE [LARGE SCALE GENOMIC DNA]</scope>
    <source>
        <strain evidence="2 3">DSM 18936</strain>
    </source>
</reference>
<dbReference type="InterPro" id="IPR043129">
    <property type="entry name" value="ATPase_NBD"/>
</dbReference>
<protein>
    <submittedName>
        <fullName evidence="2">Putative NBD/HSP70 family sugar kinase</fullName>
    </submittedName>
</protein>
<evidence type="ECO:0000256" key="1">
    <source>
        <dbReference type="ARBA" id="ARBA00006479"/>
    </source>
</evidence>
<dbReference type="Gene3D" id="3.30.420.40">
    <property type="match status" value="2"/>
</dbReference>
<organism evidence="2 3">
    <name type="scientific">Ilumatobacter fluminis</name>
    <dbReference type="NCBI Taxonomy" id="467091"/>
    <lineage>
        <taxon>Bacteria</taxon>
        <taxon>Bacillati</taxon>
        <taxon>Actinomycetota</taxon>
        <taxon>Acidimicrobiia</taxon>
        <taxon>Acidimicrobiales</taxon>
        <taxon>Ilumatobacteraceae</taxon>
        <taxon>Ilumatobacter</taxon>
    </lineage>
</organism>
<dbReference type="EMBL" id="SOAU01000001">
    <property type="protein sequence ID" value="TDT14934.1"/>
    <property type="molecule type" value="Genomic_DNA"/>
</dbReference>
<name>A0A4R7HWL0_9ACTN</name>
<evidence type="ECO:0000313" key="2">
    <source>
        <dbReference type="EMBL" id="TDT14934.1"/>
    </source>
</evidence>
<proteinExistence type="inferred from homology"/>
<dbReference type="Proteomes" id="UP000294558">
    <property type="component" value="Unassembled WGS sequence"/>
</dbReference>
<dbReference type="RefSeq" id="WP_166657329.1">
    <property type="nucleotide sequence ID" value="NZ_SOAU01000001.1"/>
</dbReference>
<dbReference type="Pfam" id="PF00480">
    <property type="entry name" value="ROK"/>
    <property type="match status" value="1"/>
</dbReference>
<dbReference type="SUPFAM" id="SSF53067">
    <property type="entry name" value="Actin-like ATPase domain"/>
    <property type="match status" value="1"/>
</dbReference>
<dbReference type="InterPro" id="IPR000600">
    <property type="entry name" value="ROK"/>
</dbReference>
<dbReference type="PANTHER" id="PTHR18964:SF149">
    <property type="entry name" value="BIFUNCTIONAL UDP-N-ACETYLGLUCOSAMINE 2-EPIMERASE_N-ACETYLMANNOSAMINE KINASE"/>
    <property type="match status" value="1"/>
</dbReference>